<feature type="region of interest" description="Disordered" evidence="1">
    <location>
        <begin position="28"/>
        <end position="98"/>
    </location>
</feature>
<evidence type="ECO:0000313" key="2">
    <source>
        <dbReference type="EMBL" id="RVX23125.1"/>
    </source>
</evidence>
<gene>
    <name evidence="2" type="ORF">CK203_000204</name>
</gene>
<organism evidence="2 3">
    <name type="scientific">Vitis vinifera</name>
    <name type="common">Grape</name>
    <dbReference type="NCBI Taxonomy" id="29760"/>
    <lineage>
        <taxon>Eukaryota</taxon>
        <taxon>Viridiplantae</taxon>
        <taxon>Streptophyta</taxon>
        <taxon>Embryophyta</taxon>
        <taxon>Tracheophyta</taxon>
        <taxon>Spermatophyta</taxon>
        <taxon>Magnoliopsida</taxon>
        <taxon>eudicotyledons</taxon>
        <taxon>Gunneridae</taxon>
        <taxon>Pentapetalae</taxon>
        <taxon>rosids</taxon>
        <taxon>Vitales</taxon>
        <taxon>Vitaceae</taxon>
        <taxon>Viteae</taxon>
        <taxon>Vitis</taxon>
    </lineage>
</organism>
<name>A0A438KPK4_VITVI</name>
<reference evidence="2 3" key="1">
    <citation type="journal article" date="2018" name="PLoS Genet.">
        <title>Population sequencing reveals clonal diversity and ancestral inbreeding in the grapevine cultivar Chardonnay.</title>
        <authorList>
            <person name="Roach M.J."/>
            <person name="Johnson D.L."/>
            <person name="Bohlmann J."/>
            <person name="van Vuuren H.J."/>
            <person name="Jones S.J."/>
            <person name="Pretorius I.S."/>
            <person name="Schmidt S.A."/>
            <person name="Borneman A.R."/>
        </authorList>
    </citation>
    <scope>NUCLEOTIDE SEQUENCE [LARGE SCALE GENOMIC DNA]</scope>
    <source>
        <strain evidence="3">cv. Chardonnay</strain>
        <tissue evidence="2">Leaf</tissue>
    </source>
</reference>
<dbReference type="Proteomes" id="UP000288805">
    <property type="component" value="Unassembled WGS sequence"/>
</dbReference>
<proteinExistence type="predicted"/>
<comment type="caution">
    <text evidence="2">The sequence shown here is derived from an EMBL/GenBank/DDBJ whole genome shotgun (WGS) entry which is preliminary data.</text>
</comment>
<dbReference type="EMBL" id="QGNW01000001">
    <property type="protein sequence ID" value="RVX23125.1"/>
    <property type="molecule type" value="Genomic_DNA"/>
</dbReference>
<protein>
    <submittedName>
        <fullName evidence="2">Uncharacterized protein</fullName>
    </submittedName>
</protein>
<feature type="compositionally biased region" description="Low complexity" evidence="1">
    <location>
        <begin position="35"/>
        <end position="46"/>
    </location>
</feature>
<feature type="compositionally biased region" description="Basic and acidic residues" evidence="1">
    <location>
        <begin position="82"/>
        <end position="98"/>
    </location>
</feature>
<sequence length="98" mass="11108">MSFFFHEREIERWWEWEDCWPAISSHARAAGGGEVAAAQGSGAGMVREGKKEKKRVKRRRRRKERGSKDASFINMAAGANEDASHRVEPDEKAPLLPI</sequence>
<dbReference type="AlphaFoldDB" id="A0A438KPK4"/>
<feature type="compositionally biased region" description="Basic residues" evidence="1">
    <location>
        <begin position="52"/>
        <end position="65"/>
    </location>
</feature>
<evidence type="ECO:0000256" key="1">
    <source>
        <dbReference type="SAM" id="MobiDB-lite"/>
    </source>
</evidence>
<evidence type="ECO:0000313" key="3">
    <source>
        <dbReference type="Proteomes" id="UP000288805"/>
    </source>
</evidence>
<accession>A0A438KPK4</accession>